<feature type="compositionally biased region" description="Polar residues" evidence="1">
    <location>
        <begin position="166"/>
        <end position="179"/>
    </location>
</feature>
<dbReference type="GeneTree" id="ENSGT00940000159230"/>
<organism evidence="2 3">
    <name type="scientific">Sus scrofa</name>
    <name type="common">Pig</name>
    <dbReference type="NCBI Taxonomy" id="9823"/>
    <lineage>
        <taxon>Eukaryota</taxon>
        <taxon>Metazoa</taxon>
        <taxon>Chordata</taxon>
        <taxon>Craniata</taxon>
        <taxon>Vertebrata</taxon>
        <taxon>Euteleostomi</taxon>
        <taxon>Mammalia</taxon>
        <taxon>Eutheria</taxon>
        <taxon>Laurasiatheria</taxon>
        <taxon>Artiodactyla</taxon>
        <taxon>Suina</taxon>
        <taxon>Suidae</taxon>
        <taxon>Sus</taxon>
    </lineage>
</organism>
<feature type="region of interest" description="Disordered" evidence="1">
    <location>
        <begin position="78"/>
        <end position="105"/>
    </location>
</feature>
<sequence length="270" mass="29937">MEAAGKEEISVEDEAVDKNIFKDCSKIAFYRRQKQQLSKKSTYRALLDSVTTGKDSTRFQIINEVAKVRCQDQSTPALGAFKGEEATVREDPQELSTRQHGAQEGAEELDKQGQFMQKISNMAPKTENLEDHLEQTPCSACLQVFTRDSTSSSVSKDAGISLNVPLASSSKPQENGTVPNQPPPQQMRNNYHLLTRTVSAETARHRQLTWELDRLIVLGEQANAQHELASILHRESVLAINQLAATVEGALSALQQFSKLLNQSLNPGKY</sequence>
<accession>A0A287BNN7</accession>
<proteinExistence type="predicted"/>
<reference evidence="2" key="3">
    <citation type="submission" date="2025-08" db="UniProtKB">
        <authorList>
            <consortium name="Ensembl"/>
        </authorList>
    </citation>
    <scope>IDENTIFICATION</scope>
</reference>
<feature type="compositionally biased region" description="Basic and acidic residues" evidence="1">
    <location>
        <begin position="82"/>
        <end position="92"/>
    </location>
</feature>
<dbReference type="Proteomes" id="UP000008227">
    <property type="component" value="Chromosome 1"/>
</dbReference>
<dbReference type="AlphaFoldDB" id="A0A4X1UXD1"/>
<reference evidence="2" key="4">
    <citation type="submission" date="2025-09" db="UniProtKB">
        <authorList>
            <consortium name="Ensembl"/>
        </authorList>
    </citation>
    <scope>IDENTIFICATION</scope>
</reference>
<dbReference type="Ensembl" id="ENSSSCT00000038501.2">
    <property type="protein sequence ID" value="ENSSSCP00000058124.2"/>
    <property type="gene ID" value="ENSSSCG00000004729.5"/>
</dbReference>
<feature type="region of interest" description="Disordered" evidence="1">
    <location>
        <begin position="165"/>
        <end position="188"/>
    </location>
</feature>
<name>A0A4X1UXD1_PIG</name>
<protein>
    <submittedName>
        <fullName evidence="2">Glucosidase alpha, neutral C</fullName>
    </submittedName>
</protein>
<evidence type="ECO:0000256" key="1">
    <source>
        <dbReference type="SAM" id="MobiDB-lite"/>
    </source>
</evidence>
<dbReference type="ExpressionAtlas" id="A0A4X1UXD1">
    <property type="expression patterns" value="baseline and differential"/>
</dbReference>
<gene>
    <name evidence="2" type="primary">GANC</name>
</gene>
<evidence type="ECO:0000313" key="3">
    <source>
        <dbReference type="Proteomes" id="UP000008227"/>
    </source>
</evidence>
<keyword evidence="3" id="KW-1185">Reference proteome</keyword>
<reference evidence="2" key="2">
    <citation type="journal article" date="2020" name="Gigascience">
        <title>An improved pig reference genome sequence to enable pig genetics and genomics research.</title>
        <authorList>
            <person name="Warr A."/>
            <person name="Affara N."/>
            <person name="Aken B."/>
            <person name="Beiki H."/>
            <person name="Bickhart D.M."/>
            <person name="Billis K."/>
            <person name="Chow W."/>
            <person name="Eory L."/>
            <person name="Finlayson H.A."/>
            <person name="Flicek P."/>
            <person name="Giron C.G."/>
            <person name="Griffin D.K."/>
            <person name="Hall R."/>
            <person name="Hannum G."/>
            <person name="Hourlier T."/>
            <person name="Howe K."/>
            <person name="Hume D.A."/>
            <person name="Izuogu O."/>
            <person name="Kim K."/>
            <person name="Koren S."/>
            <person name="Liu H."/>
            <person name="Manchanda N."/>
            <person name="Martin F.J."/>
            <person name="Nonneman D.J."/>
            <person name="O'Connor R.E."/>
            <person name="Phillippy A.M."/>
            <person name="Rohrer G.A."/>
            <person name="Rosen B.D."/>
            <person name="Rund L.A."/>
            <person name="Sargent C.A."/>
            <person name="Schook L.B."/>
            <person name="Schroeder S.G."/>
            <person name="Schwartz A.S."/>
            <person name="Skinner B.M."/>
            <person name="Talbot R."/>
            <person name="Tseng E."/>
            <person name="Tuggle C.K."/>
            <person name="Watson M."/>
            <person name="Smith T.P.L."/>
            <person name="Archibald A.L."/>
        </authorList>
    </citation>
    <scope>NUCLEOTIDE SEQUENCE [LARGE SCALE GENOMIC DNA]</scope>
    <source>
        <strain evidence="2">Duroc</strain>
    </source>
</reference>
<accession>A0A4X1UXD1</accession>
<reference evidence="3" key="1">
    <citation type="submission" date="2009-11" db="EMBL/GenBank/DDBJ databases">
        <authorList>
            <consortium name="Porcine genome sequencing project"/>
        </authorList>
    </citation>
    <scope>NUCLEOTIDE SEQUENCE [LARGE SCALE GENOMIC DNA]</scope>
    <source>
        <strain evidence="3">Duroc</strain>
    </source>
</reference>
<evidence type="ECO:0000313" key="2">
    <source>
        <dbReference type="Ensembl" id="ENSSSCP00000058124.2"/>
    </source>
</evidence>